<dbReference type="SUPFAM" id="SSF52540">
    <property type="entry name" value="P-loop containing nucleoside triphosphate hydrolases"/>
    <property type="match status" value="1"/>
</dbReference>
<accession>A0A9X8E9G6</accession>
<evidence type="ECO:0000256" key="1">
    <source>
        <dbReference type="SAM" id="MobiDB-lite"/>
    </source>
</evidence>
<name>A0A9X8E9G6_APHAT</name>
<dbReference type="InterPro" id="IPR041677">
    <property type="entry name" value="DNA2/NAM7_AAA_11"/>
</dbReference>
<dbReference type="Proteomes" id="UP000275652">
    <property type="component" value="Unassembled WGS sequence"/>
</dbReference>
<dbReference type="PANTHER" id="PTHR10887">
    <property type="entry name" value="DNA2/NAM7 HELICASE FAMILY"/>
    <property type="match status" value="1"/>
</dbReference>
<gene>
    <name evidence="3" type="ORF">DYB28_008263</name>
</gene>
<dbReference type="InterPro" id="IPR045055">
    <property type="entry name" value="DNA2/NAM7-like"/>
</dbReference>
<sequence length="269" mass="30296">MTAWHRELTEVLGKKRRLEDEVQSLEHQITTSLLMQANIIVCTLSKCGSGDLDALTRGFDAVIIDEAAQAVELSTLIPLRERVARVIFVGDPKQLPATVKSMRAQEYQYNRSLFERLAEGGMPRAILRPFLLFDIEGRETNGSGGSKCNMDEANFGMAIVRFSRQLLVRAGRRRFDEVVERMDRDRVLNDHFASMHAALKDKYTASETTKRKRSPSAESKDRTTKVSRPEKQAPPPVKTDKANDTTCNEPVWNTLARGRTDSVTTVVED</sequence>
<feature type="compositionally biased region" description="Basic and acidic residues" evidence="1">
    <location>
        <begin position="218"/>
        <end position="231"/>
    </location>
</feature>
<protein>
    <recommendedName>
        <fullName evidence="2">DNA2/NAM7 helicase helicase domain-containing protein</fullName>
    </recommendedName>
</protein>
<proteinExistence type="predicted"/>
<feature type="region of interest" description="Disordered" evidence="1">
    <location>
        <begin position="203"/>
        <end position="269"/>
    </location>
</feature>
<dbReference type="AlphaFoldDB" id="A0A9X8E9G6"/>
<dbReference type="Pfam" id="PF13086">
    <property type="entry name" value="AAA_11"/>
    <property type="match status" value="1"/>
</dbReference>
<dbReference type="PANTHER" id="PTHR10887:SF495">
    <property type="entry name" value="HELICASE SENATAXIN ISOFORM X1-RELATED"/>
    <property type="match status" value="1"/>
</dbReference>
<feature type="domain" description="DNA2/NAM7 helicase helicase" evidence="2">
    <location>
        <begin position="5"/>
        <end position="101"/>
    </location>
</feature>
<organism evidence="3 4">
    <name type="scientific">Aphanomyces astaci</name>
    <name type="common">Crayfish plague agent</name>
    <dbReference type="NCBI Taxonomy" id="112090"/>
    <lineage>
        <taxon>Eukaryota</taxon>
        <taxon>Sar</taxon>
        <taxon>Stramenopiles</taxon>
        <taxon>Oomycota</taxon>
        <taxon>Saprolegniomycetes</taxon>
        <taxon>Saprolegniales</taxon>
        <taxon>Verrucalvaceae</taxon>
        <taxon>Aphanomyces</taxon>
    </lineage>
</organism>
<comment type="caution">
    <text evidence="3">The sequence shown here is derived from an EMBL/GenBank/DDBJ whole genome shotgun (WGS) entry which is preliminary data.</text>
</comment>
<dbReference type="EMBL" id="QUTI01015374">
    <property type="protein sequence ID" value="RLO11676.1"/>
    <property type="molecule type" value="Genomic_DNA"/>
</dbReference>
<evidence type="ECO:0000259" key="2">
    <source>
        <dbReference type="Pfam" id="PF13086"/>
    </source>
</evidence>
<reference evidence="3 4" key="1">
    <citation type="journal article" date="2018" name="J. Invertebr. Pathol.">
        <title>New genotyping method for the causative agent of crayfish plague (Aphanomyces astaci) based on whole genome data.</title>
        <authorList>
            <person name="Minardi D."/>
            <person name="Studholme D.J."/>
            <person name="van der Giezen M."/>
            <person name="Pretto T."/>
            <person name="Oidtmann B."/>
        </authorList>
    </citation>
    <scope>NUCLEOTIDE SEQUENCE [LARGE SCALE GENOMIC DNA]</scope>
    <source>
        <strain evidence="3 4">KB13</strain>
    </source>
</reference>
<evidence type="ECO:0000313" key="4">
    <source>
        <dbReference type="Proteomes" id="UP000275652"/>
    </source>
</evidence>
<dbReference type="InterPro" id="IPR027417">
    <property type="entry name" value="P-loop_NTPase"/>
</dbReference>
<dbReference type="Gene3D" id="3.40.50.300">
    <property type="entry name" value="P-loop containing nucleotide triphosphate hydrolases"/>
    <property type="match status" value="1"/>
</dbReference>
<evidence type="ECO:0000313" key="3">
    <source>
        <dbReference type="EMBL" id="RLO11676.1"/>
    </source>
</evidence>
<dbReference type="GO" id="GO:0004386">
    <property type="term" value="F:helicase activity"/>
    <property type="evidence" value="ECO:0007669"/>
    <property type="project" value="InterPro"/>
</dbReference>